<evidence type="ECO:0000256" key="3">
    <source>
        <dbReference type="ARBA" id="ARBA00010137"/>
    </source>
</evidence>
<evidence type="ECO:0000313" key="18">
    <source>
        <dbReference type="Proteomes" id="UP000515140"/>
    </source>
</evidence>
<keyword evidence="11" id="KW-0131">Cell cycle</keyword>
<evidence type="ECO:0000256" key="8">
    <source>
        <dbReference type="ARBA" id="ARBA00022838"/>
    </source>
</evidence>
<protein>
    <recommendedName>
        <fullName evidence="4">Centromere protein T</fullName>
    </recommendedName>
</protein>
<dbReference type="AlphaFoldDB" id="A0A6P5KK55"/>
<sequence length="437" mass="48733">MAFLSENEGTTRTLLHHVLETQPLSSPVSSNTRQSKRSLSTSMGHPRRNLRDPPSRTLLSKQTKTVPAQPKDTGADGQLFVEHYDFLEEGTPRILLKKILQTASEASVLVPSLMNSQEPEPVELQEESKWNSLELQLPELEPSVTVAPGLLMHNRKKRCLRVSEFEQEVDQGLAVASGPRKQTKSGTKSPSQNTPLSTSSLSAGTRSRPWTGTSSQNSCFSARSLPARSSISREARAKSGVAHQVEEEEERLMDEEARESEEDTEILQSTVVSELSMKTPEFLRAKRYHSLLQPTSPVPPNTNTTLLPSKLTQAKRAPKRRAPGPRQPRDPDKVGLNNYCKVFSFYAKTPMEKSASETLMKCLNQYFRTLCDDLETFAHHAGRKTVLLADLELLMRRQGLVTDDISLYVLVERYLPLEYRRLLIPCAASGNAVFPAG</sequence>
<keyword evidence="6" id="KW-0132">Cell division</keyword>
<dbReference type="GeneID" id="110210397"/>
<evidence type="ECO:0000313" key="19">
    <source>
        <dbReference type="RefSeq" id="XP_020844987.1"/>
    </source>
</evidence>
<dbReference type="CDD" id="cd22920">
    <property type="entry name" value="HFD_CENP-T"/>
    <property type="match status" value="1"/>
</dbReference>
<comment type="similarity">
    <text evidence="3">Belongs to the CENP-T/CNN1 family.</text>
</comment>
<feature type="region of interest" description="Disordered" evidence="15">
    <location>
        <begin position="19"/>
        <end position="75"/>
    </location>
</feature>
<keyword evidence="8" id="KW-0995">Kinetochore</keyword>
<keyword evidence="18" id="KW-1185">Reference proteome</keyword>
<name>A0A6P5KK55_PHACI</name>
<comment type="subunit">
    <text evidence="14">Component of the CENPA-CAD complex, composed of CENPI, CENPK, CENPL, CENPO, CENPP, CENPQ, CENPR and CENPS. The CENPA-CAD complex is probably recruited on centromeres by the CENPA-NAC complex, at least composed of CENPA, CENPC, CENPH, CENPM, CENPN, CENPT and CENPU. Identified in a centromeric complex containing histones H2A, H2B, H3 and H4, and at least CENPA, CENPB, CENPC, CENPT, CENPN, HJURP, SUPT16H, SSRP1 and RSF1. Interacts (via N-terminus) with the NDC80 complex. Heterodimer with CENPW; this dimer coassembles with CENPS-CENPX heterodimers at centromeres to form the tetrameric CENP-T-W-S-X complex.</text>
</comment>
<evidence type="ECO:0000256" key="15">
    <source>
        <dbReference type="SAM" id="MobiDB-lite"/>
    </source>
</evidence>
<feature type="compositionally biased region" description="Low complexity" evidence="15">
    <location>
        <begin position="301"/>
        <end position="315"/>
    </location>
</feature>
<dbReference type="Proteomes" id="UP000515140">
    <property type="component" value="Unplaced"/>
</dbReference>
<dbReference type="Pfam" id="PF16171">
    <property type="entry name" value="CENP-T_N"/>
    <property type="match status" value="1"/>
</dbReference>
<keyword evidence="9" id="KW-0238">DNA-binding</keyword>
<dbReference type="GO" id="GO:0046982">
    <property type="term" value="F:protein heterodimerization activity"/>
    <property type="evidence" value="ECO:0007669"/>
    <property type="project" value="InterPro"/>
</dbReference>
<evidence type="ECO:0000256" key="1">
    <source>
        <dbReference type="ARBA" id="ARBA00004123"/>
    </source>
</evidence>
<dbReference type="GO" id="GO:0000278">
    <property type="term" value="P:mitotic cell cycle"/>
    <property type="evidence" value="ECO:0007669"/>
    <property type="project" value="TreeGrafter"/>
</dbReference>
<proteinExistence type="inferred from homology"/>
<evidence type="ECO:0000256" key="10">
    <source>
        <dbReference type="ARBA" id="ARBA00023242"/>
    </source>
</evidence>
<evidence type="ECO:0000256" key="7">
    <source>
        <dbReference type="ARBA" id="ARBA00022776"/>
    </source>
</evidence>
<accession>A0A6P5KK55</accession>
<evidence type="ECO:0000256" key="5">
    <source>
        <dbReference type="ARBA" id="ARBA00022454"/>
    </source>
</evidence>
<dbReference type="GO" id="GO:0051301">
    <property type="term" value="P:cell division"/>
    <property type="evidence" value="ECO:0007669"/>
    <property type="project" value="UniProtKB-KW"/>
</dbReference>
<feature type="region of interest" description="Disordered" evidence="15">
    <location>
        <begin position="293"/>
        <end position="333"/>
    </location>
</feature>
<dbReference type="InterPro" id="IPR032373">
    <property type="entry name" value="CENP-T_N"/>
</dbReference>
<keyword evidence="5" id="KW-0158">Chromosome</keyword>
<dbReference type="GO" id="GO:0007059">
    <property type="term" value="P:chromosome segregation"/>
    <property type="evidence" value="ECO:0007669"/>
    <property type="project" value="TreeGrafter"/>
</dbReference>
<dbReference type="GO" id="GO:0003677">
    <property type="term" value="F:DNA binding"/>
    <property type="evidence" value="ECO:0007669"/>
    <property type="project" value="UniProtKB-KW"/>
</dbReference>
<feature type="domain" description="CENP-T/Histone H4 histone fold" evidence="16">
    <location>
        <begin position="336"/>
        <end position="427"/>
    </location>
</feature>
<feature type="compositionally biased region" description="Polar residues" evidence="15">
    <location>
        <begin position="184"/>
        <end position="230"/>
    </location>
</feature>
<evidence type="ECO:0000256" key="6">
    <source>
        <dbReference type="ARBA" id="ARBA00022618"/>
    </source>
</evidence>
<dbReference type="RefSeq" id="XP_020844987.1">
    <property type="nucleotide sequence ID" value="XM_020989328.1"/>
</dbReference>
<dbReference type="GO" id="GO:0051382">
    <property type="term" value="P:kinetochore assembly"/>
    <property type="evidence" value="ECO:0007669"/>
    <property type="project" value="InterPro"/>
</dbReference>
<reference evidence="19" key="1">
    <citation type="submission" date="2025-08" db="UniProtKB">
        <authorList>
            <consortium name="RefSeq"/>
        </authorList>
    </citation>
    <scope>IDENTIFICATION</scope>
    <source>
        <tissue evidence="19">Spleen</tissue>
    </source>
</reference>
<dbReference type="InterPro" id="IPR035425">
    <property type="entry name" value="CENP-T/H4_C"/>
</dbReference>
<evidence type="ECO:0000259" key="17">
    <source>
        <dbReference type="Pfam" id="PF16171"/>
    </source>
</evidence>
<dbReference type="PANTHER" id="PTHR46904:SF1">
    <property type="entry name" value="CENTROMERE PROTEIN T"/>
    <property type="match status" value="1"/>
</dbReference>
<dbReference type="SUPFAM" id="SSF47113">
    <property type="entry name" value="Histone-fold"/>
    <property type="match status" value="1"/>
</dbReference>
<feature type="region of interest" description="Disordered" evidence="15">
    <location>
        <begin position="173"/>
        <end position="265"/>
    </location>
</feature>
<evidence type="ECO:0000259" key="16">
    <source>
        <dbReference type="Pfam" id="PF15511"/>
    </source>
</evidence>
<feature type="compositionally biased region" description="Polar residues" evidence="15">
    <location>
        <begin position="57"/>
        <end position="66"/>
    </location>
</feature>
<evidence type="ECO:0000256" key="12">
    <source>
        <dbReference type="ARBA" id="ARBA00023328"/>
    </source>
</evidence>
<keyword evidence="7" id="KW-0498">Mitosis</keyword>
<comment type="function">
    <text evidence="13">Component of the CENPA-NAC (nucleosome-associated) complex, a complex that plays a central role in assembly of kinetochore proteins, mitotic progression and chromosome segregation. The CENPA-NAC complex recruits the CENPA-CAD (nucleosome distal) complex and may be involved in incorporation of newly synthesized CENPA into centromeres. Part of a nucleosome-associated complex that binds specifically to histone H3-containing nucleosomes at the centromere, as opposed to nucleosomes containing CENPA. Component of the heterotetrameric CENP-T-W-S-X complex that binds and supercoils DNA, and plays an important role in kinetochore assembly. CENPT has a fundamental role in kinetochore assembly and function. It is one of the inner kinetochore proteins, with most further proteins binding downstream. Required for normal chromosome organization and normal progress through mitosis.</text>
</comment>
<dbReference type="CTD" id="80152"/>
<feature type="compositionally biased region" description="Acidic residues" evidence="15">
    <location>
        <begin position="246"/>
        <end position="265"/>
    </location>
</feature>
<evidence type="ECO:0000256" key="13">
    <source>
        <dbReference type="ARBA" id="ARBA00045461"/>
    </source>
</evidence>
<evidence type="ECO:0000256" key="14">
    <source>
        <dbReference type="ARBA" id="ARBA00046865"/>
    </source>
</evidence>
<dbReference type="Gene3D" id="1.10.20.10">
    <property type="entry name" value="Histone, subunit A"/>
    <property type="match status" value="1"/>
</dbReference>
<evidence type="ECO:0000256" key="9">
    <source>
        <dbReference type="ARBA" id="ARBA00023125"/>
    </source>
</evidence>
<feature type="compositionally biased region" description="Polar residues" evidence="15">
    <location>
        <begin position="22"/>
        <end position="43"/>
    </location>
</feature>
<evidence type="ECO:0000256" key="2">
    <source>
        <dbReference type="ARBA" id="ARBA00004629"/>
    </source>
</evidence>
<comment type="subcellular location">
    <subcellularLocation>
        <location evidence="2">Chromosome</location>
        <location evidence="2">Centromere</location>
        <location evidence="2">Kinetochore</location>
    </subcellularLocation>
    <subcellularLocation>
        <location evidence="1">Nucleus</location>
    </subcellularLocation>
</comment>
<keyword evidence="10" id="KW-0539">Nucleus</keyword>
<feature type="domain" description="Centromere kinetochore component CENP-T N-terminal" evidence="17">
    <location>
        <begin position="6"/>
        <end position="199"/>
    </location>
</feature>
<dbReference type="InterPro" id="IPR028255">
    <property type="entry name" value="CENP-T"/>
</dbReference>
<dbReference type="Pfam" id="PF15511">
    <property type="entry name" value="CENP-T_C"/>
    <property type="match status" value="1"/>
</dbReference>
<dbReference type="GO" id="GO:0000776">
    <property type="term" value="C:kinetochore"/>
    <property type="evidence" value="ECO:0007669"/>
    <property type="project" value="UniProtKB-KW"/>
</dbReference>
<evidence type="ECO:0000256" key="11">
    <source>
        <dbReference type="ARBA" id="ARBA00023306"/>
    </source>
</evidence>
<dbReference type="PANTHER" id="PTHR46904">
    <property type="entry name" value="CENTROMERE PROTEIN T"/>
    <property type="match status" value="1"/>
</dbReference>
<evidence type="ECO:0000256" key="4">
    <source>
        <dbReference type="ARBA" id="ARBA00016401"/>
    </source>
</evidence>
<dbReference type="GO" id="GO:0005634">
    <property type="term" value="C:nucleus"/>
    <property type="evidence" value="ECO:0007669"/>
    <property type="project" value="UniProtKB-SubCell"/>
</dbReference>
<organism evidence="18 19">
    <name type="scientific">Phascolarctos cinereus</name>
    <name type="common">Koala</name>
    <dbReference type="NCBI Taxonomy" id="38626"/>
    <lineage>
        <taxon>Eukaryota</taxon>
        <taxon>Metazoa</taxon>
        <taxon>Chordata</taxon>
        <taxon>Craniata</taxon>
        <taxon>Vertebrata</taxon>
        <taxon>Euteleostomi</taxon>
        <taxon>Mammalia</taxon>
        <taxon>Metatheria</taxon>
        <taxon>Diprotodontia</taxon>
        <taxon>Phascolarctidae</taxon>
        <taxon>Phascolarctos</taxon>
    </lineage>
</organism>
<dbReference type="InterPro" id="IPR009072">
    <property type="entry name" value="Histone-fold"/>
</dbReference>
<gene>
    <name evidence="19" type="primary">CENPT</name>
</gene>
<keyword evidence="12" id="KW-0137">Centromere</keyword>